<dbReference type="Proteomes" id="UP001317001">
    <property type="component" value="Chromosome"/>
</dbReference>
<organism evidence="3 4">
    <name type="scientific">Paenimyroides aestuarii</name>
    <dbReference type="NCBI Taxonomy" id="2968490"/>
    <lineage>
        <taxon>Bacteria</taxon>
        <taxon>Pseudomonadati</taxon>
        <taxon>Bacteroidota</taxon>
        <taxon>Flavobacteriia</taxon>
        <taxon>Flavobacteriales</taxon>
        <taxon>Flavobacteriaceae</taxon>
        <taxon>Paenimyroides</taxon>
    </lineage>
</organism>
<dbReference type="Pfam" id="PF18291">
    <property type="entry name" value="HU-HIG"/>
    <property type="match status" value="1"/>
</dbReference>
<protein>
    <submittedName>
        <fullName evidence="3">HU family DNA-binding protein</fullName>
    </submittedName>
</protein>
<evidence type="ECO:0000256" key="1">
    <source>
        <dbReference type="ARBA" id="ARBA00023125"/>
    </source>
</evidence>
<gene>
    <name evidence="3" type="ORF">NPX36_07775</name>
</gene>
<dbReference type="GO" id="GO:0003677">
    <property type="term" value="F:DNA binding"/>
    <property type="evidence" value="ECO:0007669"/>
    <property type="project" value="UniProtKB-KW"/>
</dbReference>
<sequence length="129" mass="14058">MAIKYKLIQKGEPGVVGGGTKKWYANMATDGEQTVDDIVKAIEKFSALSEADIRGVIIALENVIQDALTNSKIVRLDKLGSLYPSLSSEGIATPEEFTAQKHIKNVKANYRPGKRITDALKAATLQRVK</sequence>
<dbReference type="RefSeq" id="WP_257498173.1">
    <property type="nucleotide sequence ID" value="NZ_CP102382.1"/>
</dbReference>
<keyword evidence="1 3" id="KW-0238">DNA-binding</keyword>
<dbReference type="InterPro" id="IPR005902">
    <property type="entry name" value="HU_DNA-bd_put"/>
</dbReference>
<dbReference type="SUPFAM" id="SSF47729">
    <property type="entry name" value="IHF-like DNA-binding proteins"/>
    <property type="match status" value="1"/>
</dbReference>
<dbReference type="EMBL" id="CP102382">
    <property type="protein sequence ID" value="UUV20267.1"/>
    <property type="molecule type" value="Genomic_DNA"/>
</dbReference>
<accession>A0ABY5NP36</accession>
<reference evidence="3 4" key="1">
    <citation type="submission" date="2022-08" db="EMBL/GenBank/DDBJ databases">
        <title>Myroides zhujiangensis sp. nov., a novel bacterium isolated from sediment in the Pearl River Estuary.</title>
        <authorList>
            <person name="Cui L."/>
        </authorList>
    </citation>
    <scope>NUCLEOTIDE SEQUENCE [LARGE SCALE GENOMIC DNA]</scope>
    <source>
        <strain evidence="3 4">SCSIO 72103</strain>
    </source>
</reference>
<dbReference type="NCBIfam" id="TIGR01201">
    <property type="entry name" value="HU_rel"/>
    <property type="match status" value="1"/>
</dbReference>
<keyword evidence="4" id="KW-1185">Reference proteome</keyword>
<dbReference type="Gene3D" id="4.10.520.10">
    <property type="entry name" value="IHF-like DNA-binding proteins"/>
    <property type="match status" value="1"/>
</dbReference>
<dbReference type="InterPro" id="IPR041607">
    <property type="entry name" value="HU-HIG"/>
</dbReference>
<evidence type="ECO:0000259" key="2">
    <source>
        <dbReference type="Pfam" id="PF18291"/>
    </source>
</evidence>
<evidence type="ECO:0000313" key="3">
    <source>
        <dbReference type="EMBL" id="UUV20267.1"/>
    </source>
</evidence>
<dbReference type="InterPro" id="IPR010992">
    <property type="entry name" value="IHF-like_DNA-bd_dom_sf"/>
</dbReference>
<feature type="domain" description="HU" evidence="2">
    <location>
        <begin position="1"/>
        <end position="127"/>
    </location>
</feature>
<name>A0ABY5NP36_9FLAO</name>
<proteinExistence type="predicted"/>
<evidence type="ECO:0000313" key="4">
    <source>
        <dbReference type="Proteomes" id="UP001317001"/>
    </source>
</evidence>